<dbReference type="RefSeq" id="WP_073131702.1">
    <property type="nucleotide sequence ID" value="NZ_FQZF01000004.1"/>
</dbReference>
<dbReference type="Gene3D" id="3.40.190.10">
    <property type="entry name" value="Periplasmic binding protein-like II"/>
    <property type="match status" value="1"/>
</dbReference>
<dbReference type="Proteomes" id="UP000184387">
    <property type="component" value="Unassembled WGS sequence"/>
</dbReference>
<feature type="chain" id="PRO_5013133204" evidence="2">
    <location>
        <begin position="27"/>
        <end position="328"/>
    </location>
</feature>
<dbReference type="STRING" id="198092.SAMN02745194_00796"/>
<evidence type="ECO:0000313" key="3">
    <source>
        <dbReference type="EMBL" id="SHI67394.1"/>
    </source>
</evidence>
<dbReference type="PANTHER" id="PTHR42928">
    <property type="entry name" value="TRICARBOXYLATE-BINDING PROTEIN"/>
    <property type="match status" value="1"/>
</dbReference>
<feature type="signal peptide" evidence="2">
    <location>
        <begin position="1"/>
        <end position="26"/>
    </location>
</feature>
<dbReference type="InterPro" id="IPR042100">
    <property type="entry name" value="Bug_dom1"/>
</dbReference>
<dbReference type="EMBL" id="FQZF01000004">
    <property type="protein sequence ID" value="SHI67394.1"/>
    <property type="molecule type" value="Genomic_DNA"/>
</dbReference>
<reference evidence="3 4" key="1">
    <citation type="submission" date="2016-11" db="EMBL/GenBank/DDBJ databases">
        <authorList>
            <person name="Jaros S."/>
            <person name="Januszkiewicz K."/>
            <person name="Wedrychowicz H."/>
        </authorList>
    </citation>
    <scope>NUCLEOTIDE SEQUENCE [LARGE SCALE GENOMIC DNA]</scope>
    <source>
        <strain evidence="3 4">DSM 14916</strain>
    </source>
</reference>
<organism evidence="3 4">
    <name type="scientific">Muricoccus roseus</name>
    <dbReference type="NCBI Taxonomy" id="198092"/>
    <lineage>
        <taxon>Bacteria</taxon>
        <taxon>Pseudomonadati</taxon>
        <taxon>Pseudomonadota</taxon>
        <taxon>Alphaproteobacteria</taxon>
        <taxon>Acetobacterales</taxon>
        <taxon>Roseomonadaceae</taxon>
        <taxon>Muricoccus</taxon>
    </lineage>
</organism>
<gene>
    <name evidence="3" type="ORF">SAMN02745194_00796</name>
</gene>
<dbReference type="PANTHER" id="PTHR42928:SF5">
    <property type="entry name" value="BLR1237 PROTEIN"/>
    <property type="match status" value="1"/>
</dbReference>
<proteinExistence type="inferred from homology"/>
<dbReference type="PIRSF" id="PIRSF017082">
    <property type="entry name" value="YflP"/>
    <property type="match status" value="1"/>
</dbReference>
<comment type="similarity">
    <text evidence="1">Belongs to the UPF0065 (bug) family.</text>
</comment>
<name>A0A1M6D2T7_9PROT</name>
<keyword evidence="3" id="KW-0675">Receptor</keyword>
<evidence type="ECO:0000313" key="4">
    <source>
        <dbReference type="Proteomes" id="UP000184387"/>
    </source>
</evidence>
<dbReference type="Gene3D" id="3.40.190.150">
    <property type="entry name" value="Bordetella uptake gene, domain 1"/>
    <property type="match status" value="1"/>
</dbReference>
<keyword evidence="4" id="KW-1185">Reference proteome</keyword>
<dbReference type="InterPro" id="IPR005064">
    <property type="entry name" value="BUG"/>
</dbReference>
<dbReference type="OrthoDB" id="7250553at2"/>
<dbReference type="AlphaFoldDB" id="A0A1M6D2T7"/>
<keyword evidence="2" id="KW-0732">Signal</keyword>
<dbReference type="CDD" id="cd13578">
    <property type="entry name" value="PBP2_Bug27"/>
    <property type="match status" value="1"/>
</dbReference>
<evidence type="ECO:0000256" key="2">
    <source>
        <dbReference type="SAM" id="SignalP"/>
    </source>
</evidence>
<sequence>MVIRRRGALGLMAAGMATGLARRAAAQPAWPSRPVSFIVPFAAGGASDVVARASGNQMSQAIGQPVVVENKPTANGQIAARQLARSAPDGYTVLVGSIGVFALNAVLYRDPGYDPLRDFAPVTLAVTTPNVLVTNPEKVPATDLPGVIAWMKANAGQVFHATSGIGSSPHLTMELFTQKTGTEATHVPSRGGAAAVTDQLAGRTQISFQGLGTIIEPVKDGRLRAILVTSAERNPLLPDVPTARECGLSDFEVSSWQAVMEPAGLPAPVLRRLHEEVVRALRHPEVAPRLEAAGYGVVGNTPEEYGAFQRAEIERWRRVASAARISLD</sequence>
<dbReference type="Pfam" id="PF03401">
    <property type="entry name" value="TctC"/>
    <property type="match status" value="1"/>
</dbReference>
<evidence type="ECO:0000256" key="1">
    <source>
        <dbReference type="ARBA" id="ARBA00006987"/>
    </source>
</evidence>
<protein>
    <submittedName>
        <fullName evidence="3">Tripartite-type tricarboxylate transporter, receptor component TctC</fullName>
    </submittedName>
</protein>
<accession>A0A1M6D2T7</accession>